<feature type="non-terminal residue" evidence="1">
    <location>
        <position position="1"/>
    </location>
</feature>
<proteinExistence type="predicted"/>
<accession>X1EAZ4</accession>
<evidence type="ECO:0000313" key="1">
    <source>
        <dbReference type="EMBL" id="GAH05843.1"/>
    </source>
</evidence>
<dbReference type="EMBL" id="BART01035843">
    <property type="protein sequence ID" value="GAH05843.1"/>
    <property type="molecule type" value="Genomic_DNA"/>
</dbReference>
<sequence length="62" mass="7190">NPLHPMNQMGHTLQEEFVIIRIHIGTLGDAFETPAIDLARETFEFGNLNERSGRKERKLRDE</sequence>
<dbReference type="AlphaFoldDB" id="X1EAZ4"/>
<organism evidence="1">
    <name type="scientific">marine sediment metagenome</name>
    <dbReference type="NCBI Taxonomy" id="412755"/>
    <lineage>
        <taxon>unclassified sequences</taxon>
        <taxon>metagenomes</taxon>
        <taxon>ecological metagenomes</taxon>
    </lineage>
</organism>
<comment type="caution">
    <text evidence="1">The sequence shown here is derived from an EMBL/GenBank/DDBJ whole genome shotgun (WGS) entry which is preliminary data.</text>
</comment>
<gene>
    <name evidence="1" type="ORF">S01H4_60691</name>
</gene>
<name>X1EAZ4_9ZZZZ</name>
<protein>
    <submittedName>
        <fullName evidence="1">Uncharacterized protein</fullName>
    </submittedName>
</protein>
<reference evidence="1" key="1">
    <citation type="journal article" date="2014" name="Front. Microbiol.">
        <title>High frequency of phylogenetically diverse reductive dehalogenase-homologous genes in deep subseafloor sedimentary metagenomes.</title>
        <authorList>
            <person name="Kawai M."/>
            <person name="Futagami T."/>
            <person name="Toyoda A."/>
            <person name="Takaki Y."/>
            <person name="Nishi S."/>
            <person name="Hori S."/>
            <person name="Arai W."/>
            <person name="Tsubouchi T."/>
            <person name="Morono Y."/>
            <person name="Uchiyama I."/>
            <person name="Ito T."/>
            <person name="Fujiyama A."/>
            <person name="Inagaki F."/>
            <person name="Takami H."/>
        </authorList>
    </citation>
    <scope>NUCLEOTIDE SEQUENCE</scope>
    <source>
        <strain evidence="1">Expedition CK06-06</strain>
    </source>
</reference>